<evidence type="ECO:0000313" key="8">
    <source>
        <dbReference type="Ensembl" id="ENSCPRP00005022082.1"/>
    </source>
</evidence>
<keyword evidence="9" id="KW-1185">Reference proteome</keyword>
<name>A0A7M4FF97_CROPO</name>
<keyword evidence="5" id="KW-0106">Calcium</keyword>
<dbReference type="Gene3D" id="2.60.40.60">
    <property type="entry name" value="Cadherins"/>
    <property type="match status" value="4"/>
</dbReference>
<reference evidence="8" key="2">
    <citation type="submission" date="2025-09" db="UniProtKB">
        <authorList>
            <consortium name="Ensembl"/>
        </authorList>
    </citation>
    <scope>IDENTIFICATION</scope>
</reference>
<dbReference type="FunFam" id="2.60.40.60:FF:000268">
    <property type="entry name" value="Cadherin related family member 4"/>
    <property type="match status" value="1"/>
</dbReference>
<feature type="domain" description="Cadherin" evidence="7">
    <location>
        <begin position="183"/>
        <end position="291"/>
    </location>
</feature>
<evidence type="ECO:0000256" key="1">
    <source>
        <dbReference type="ARBA" id="ARBA00004370"/>
    </source>
</evidence>
<keyword evidence="2 6" id="KW-0812">Transmembrane</keyword>
<dbReference type="CDD" id="cd11304">
    <property type="entry name" value="Cadherin_repeat"/>
    <property type="match status" value="4"/>
</dbReference>
<protein>
    <submittedName>
        <fullName evidence="8">Cadherin related family member 4</fullName>
    </submittedName>
</protein>
<feature type="transmembrane region" description="Helical" evidence="6">
    <location>
        <begin position="535"/>
        <end position="559"/>
    </location>
</feature>
<feature type="domain" description="Cadherin" evidence="7">
    <location>
        <begin position="296"/>
        <end position="401"/>
    </location>
</feature>
<evidence type="ECO:0000256" key="3">
    <source>
        <dbReference type="ARBA" id="ARBA00022989"/>
    </source>
</evidence>
<accession>A0A7M4FF97</accession>
<dbReference type="SUPFAM" id="SSF49313">
    <property type="entry name" value="Cadherin-like"/>
    <property type="match status" value="4"/>
</dbReference>
<dbReference type="InterPro" id="IPR002126">
    <property type="entry name" value="Cadherin-like_dom"/>
</dbReference>
<evidence type="ECO:0000259" key="7">
    <source>
        <dbReference type="PROSITE" id="PS50268"/>
    </source>
</evidence>
<dbReference type="Proteomes" id="UP000594220">
    <property type="component" value="Unplaced"/>
</dbReference>
<reference evidence="8" key="1">
    <citation type="submission" date="2025-08" db="UniProtKB">
        <authorList>
            <consortium name="Ensembl"/>
        </authorList>
    </citation>
    <scope>IDENTIFICATION</scope>
</reference>
<keyword evidence="3 6" id="KW-1133">Transmembrane helix</keyword>
<comment type="subcellular location">
    <subcellularLocation>
        <location evidence="1">Membrane</location>
    </subcellularLocation>
</comment>
<dbReference type="AlphaFoldDB" id="A0A7M4FF97"/>
<proteinExistence type="predicted"/>
<evidence type="ECO:0000256" key="2">
    <source>
        <dbReference type="ARBA" id="ARBA00022692"/>
    </source>
</evidence>
<dbReference type="PROSITE" id="PS50268">
    <property type="entry name" value="CADHERIN_2"/>
    <property type="match status" value="3"/>
</dbReference>
<dbReference type="PRINTS" id="PR00205">
    <property type="entry name" value="CADHERIN"/>
</dbReference>
<dbReference type="FunFam" id="2.60.40.60:FF:000300">
    <property type="entry name" value="Cadherin related family member 4"/>
    <property type="match status" value="1"/>
</dbReference>
<evidence type="ECO:0000256" key="6">
    <source>
        <dbReference type="SAM" id="Phobius"/>
    </source>
</evidence>
<dbReference type="GO" id="GO:0005509">
    <property type="term" value="F:calcium ion binding"/>
    <property type="evidence" value="ECO:0007669"/>
    <property type="project" value="UniProtKB-UniRule"/>
</dbReference>
<dbReference type="PANTHER" id="PTHR24026:SF126">
    <property type="entry name" value="PROTOCADHERIN FAT 4"/>
    <property type="match status" value="1"/>
</dbReference>
<dbReference type="Pfam" id="PF00028">
    <property type="entry name" value="Cadherin"/>
    <property type="match status" value="2"/>
</dbReference>
<feature type="domain" description="Cadherin" evidence="7">
    <location>
        <begin position="81"/>
        <end position="182"/>
    </location>
</feature>
<organism evidence="8 9">
    <name type="scientific">Crocodylus porosus</name>
    <name type="common">Saltwater crocodile</name>
    <name type="synonym">Estuarine crocodile</name>
    <dbReference type="NCBI Taxonomy" id="8502"/>
    <lineage>
        <taxon>Eukaryota</taxon>
        <taxon>Metazoa</taxon>
        <taxon>Chordata</taxon>
        <taxon>Craniata</taxon>
        <taxon>Vertebrata</taxon>
        <taxon>Euteleostomi</taxon>
        <taxon>Archelosauria</taxon>
        <taxon>Archosauria</taxon>
        <taxon>Crocodylia</taxon>
        <taxon>Longirostres</taxon>
        <taxon>Crocodylidae</taxon>
        <taxon>Crocodylus</taxon>
    </lineage>
</organism>
<evidence type="ECO:0000256" key="5">
    <source>
        <dbReference type="PROSITE-ProRule" id="PRU00043"/>
    </source>
</evidence>
<evidence type="ECO:0000256" key="4">
    <source>
        <dbReference type="ARBA" id="ARBA00023136"/>
    </source>
</evidence>
<dbReference type="PANTHER" id="PTHR24026">
    <property type="entry name" value="FAT ATYPICAL CADHERIN-RELATED"/>
    <property type="match status" value="1"/>
</dbReference>
<evidence type="ECO:0000313" key="9">
    <source>
        <dbReference type="Proteomes" id="UP000594220"/>
    </source>
</evidence>
<dbReference type="SMART" id="SM00112">
    <property type="entry name" value="CA"/>
    <property type="match status" value="3"/>
</dbReference>
<dbReference type="GO" id="GO:0005886">
    <property type="term" value="C:plasma membrane"/>
    <property type="evidence" value="ECO:0007669"/>
    <property type="project" value="UniProtKB-SubCell"/>
</dbReference>
<dbReference type="GO" id="GO:0007156">
    <property type="term" value="P:homophilic cell adhesion via plasma membrane adhesion molecules"/>
    <property type="evidence" value="ECO:0007669"/>
    <property type="project" value="InterPro"/>
</dbReference>
<dbReference type="GeneTree" id="ENSGT00940000162824"/>
<sequence length="633" mass="70739">MRSLLTLDEPLSLPQFTIEDNNSPFSISSSGQVLAPETGSSLRHHNQFRLQILVTDRRGRNCSGILKVQVLHVHQPRVNFTVPWQAVMVEENTGPMQRITKVSASGNNVRYKIIAPAFHRLYTINPWTGEIHNTYSVDLGQFPKAAHTQLLVQAYDMLHPSDSATMMLNITVLKANVLPPRCSPDVFVAQLPETTPIDRTLMTLTCTDSDVSNSSLHYQVEGDQRSRYIFRMKGHQLQVNATLDYDSESIAAADFQYVATILVTDRRQPPQTTSVSVLVTVTPVNEYPPACPGHSTFSVREDAAFGYVIGFVNGTDWDYPFNSIIYSLIGGAGGSLPAFYIGPHSGRICVLRPLDYERQTTYQLTVKLQDVHNDVDPTFQRSVSCNITINVQDVNDQPPICQPMIKELSIYSTLAPSQPVTSLECSDYDRSTVLPLCYTIVGGNINGRFHLRGNTLYHNHFSYDPDGIVDPLTFELLVEVLDSCSPPHHSTTATVIVHVIPWATTVPTTSTLLTTPRKEPLVITRTDYFWEPTPWFMVVLTISSILLLAALGWLAWGLLCWSICREPTQVLLQDRSLPHTDSVKREKGALRDLSKEMDSSSILSLGQFDGRAQDPLTSREYLFNSSTGARRWI</sequence>
<dbReference type="OMA" id="LVHNDLM"/>
<dbReference type="InterPro" id="IPR015919">
    <property type="entry name" value="Cadherin-like_sf"/>
</dbReference>
<gene>
    <name evidence="8" type="primary">CDHR4</name>
</gene>
<keyword evidence="4 6" id="KW-0472">Membrane</keyword>
<dbReference type="Ensembl" id="ENSCPRT00005025820.1">
    <property type="protein sequence ID" value="ENSCPRP00005022082.1"/>
    <property type="gene ID" value="ENSCPRG00005015390.1"/>
</dbReference>